<evidence type="ECO:0000313" key="2">
    <source>
        <dbReference type="EMBL" id="GHI52673.1"/>
    </source>
</evidence>
<dbReference type="Proteomes" id="UP000646738">
    <property type="component" value="Unassembled WGS sequence"/>
</dbReference>
<keyword evidence="3" id="KW-1185">Reference proteome</keyword>
<sequence length="316" mass="32577">MPAGPGSGPAVTGRTAWPGSWLGIDFGGTKVALRAETDGGEVSEHTFRWRGRGLESDLSQLATELARFRRRIPQGYTGIGVAMPATVGADGLVTTWPNRPEWTGLDLRRTFRSHFGDTPVRWADDGYLGALGEARALGCDELLYVGVGTGVGGGLLAGGTLWPGPDRGSFELGHVVTDVDGPICSCGRRGCLQATASGPATLARAAGMRGVPVGYDDLRQGLVADEEWAVQAVDRTCHRLAVAISGVRELLHPGTVVVGGGFAAGLPVFAGLVAHHLAALARPGVPAPVVRASVLGPLSTLHGAVALARLPGPDPL</sequence>
<name>A0ABQ3R9Z3_STRRR</name>
<protein>
    <submittedName>
        <fullName evidence="2">Kanosamine kinase</fullName>
    </submittedName>
</protein>
<proteinExistence type="inferred from homology"/>
<dbReference type="Gene3D" id="3.30.420.40">
    <property type="match status" value="2"/>
</dbReference>
<dbReference type="EMBL" id="BNEA01000008">
    <property type="protein sequence ID" value="GHI52673.1"/>
    <property type="molecule type" value="Genomic_DNA"/>
</dbReference>
<dbReference type="Pfam" id="PF00480">
    <property type="entry name" value="ROK"/>
    <property type="match status" value="1"/>
</dbReference>
<dbReference type="PANTHER" id="PTHR18964:SF149">
    <property type="entry name" value="BIFUNCTIONAL UDP-N-ACETYLGLUCOSAMINE 2-EPIMERASE_N-ACETYLMANNOSAMINE KINASE"/>
    <property type="match status" value="1"/>
</dbReference>
<reference evidence="3" key="1">
    <citation type="submission" date="2023-07" db="EMBL/GenBank/DDBJ databases">
        <title>Whole genome shotgun sequence of Streptomyces achromogenes subsp. rubradiris NBRC 14000.</title>
        <authorList>
            <person name="Komaki H."/>
            <person name="Tamura T."/>
        </authorList>
    </citation>
    <scope>NUCLEOTIDE SEQUENCE [LARGE SCALE GENOMIC DNA]</scope>
    <source>
        <strain evidence="3">NBRC 14000</strain>
    </source>
</reference>
<dbReference type="SUPFAM" id="SSF53067">
    <property type="entry name" value="Actin-like ATPase domain"/>
    <property type="match status" value="1"/>
</dbReference>
<keyword evidence="2" id="KW-0808">Transferase</keyword>
<dbReference type="GO" id="GO:0016301">
    <property type="term" value="F:kinase activity"/>
    <property type="evidence" value="ECO:0007669"/>
    <property type="project" value="UniProtKB-KW"/>
</dbReference>
<keyword evidence="2" id="KW-0418">Kinase</keyword>
<comment type="caution">
    <text evidence="2">The sequence shown here is derived from an EMBL/GenBank/DDBJ whole genome shotgun (WGS) entry which is preliminary data.</text>
</comment>
<accession>A0ABQ3R9Z3</accession>
<evidence type="ECO:0000256" key="1">
    <source>
        <dbReference type="ARBA" id="ARBA00006479"/>
    </source>
</evidence>
<dbReference type="InterPro" id="IPR000600">
    <property type="entry name" value="ROK"/>
</dbReference>
<dbReference type="InterPro" id="IPR043129">
    <property type="entry name" value="ATPase_NBD"/>
</dbReference>
<evidence type="ECO:0000313" key="3">
    <source>
        <dbReference type="Proteomes" id="UP000646738"/>
    </source>
</evidence>
<gene>
    <name evidence="2" type="primary">rifN</name>
    <name evidence="2" type="ORF">Srubr_25190</name>
</gene>
<dbReference type="PANTHER" id="PTHR18964">
    <property type="entry name" value="ROK (REPRESSOR, ORF, KINASE) FAMILY"/>
    <property type="match status" value="1"/>
</dbReference>
<comment type="similarity">
    <text evidence="1">Belongs to the ROK (NagC/XylR) family.</text>
</comment>
<organism evidence="2 3">
    <name type="scientific">Streptomyces rubradiris</name>
    <name type="common">Streptomyces achromogenes subsp. rubradiris</name>
    <dbReference type="NCBI Taxonomy" id="285531"/>
    <lineage>
        <taxon>Bacteria</taxon>
        <taxon>Bacillati</taxon>
        <taxon>Actinomycetota</taxon>
        <taxon>Actinomycetes</taxon>
        <taxon>Kitasatosporales</taxon>
        <taxon>Streptomycetaceae</taxon>
        <taxon>Streptomyces</taxon>
    </lineage>
</organism>
<dbReference type="RefSeq" id="WP_229927020.1">
    <property type="nucleotide sequence ID" value="NZ_BNCB01000037.1"/>
</dbReference>